<proteinExistence type="predicted"/>
<dbReference type="AlphaFoldDB" id="A0A859IAD3"/>
<dbReference type="InterPro" id="IPR050270">
    <property type="entry name" value="DegV_domain_contain"/>
</dbReference>
<dbReference type="EMBL" id="CP055264">
    <property type="protein sequence ID" value="QKX95613.1"/>
    <property type="molecule type" value="Genomic_DNA"/>
</dbReference>
<dbReference type="Pfam" id="PF02645">
    <property type="entry name" value="DegV"/>
    <property type="match status" value="1"/>
</dbReference>
<protein>
    <submittedName>
        <fullName evidence="2">DegV family protein</fullName>
    </submittedName>
</protein>
<sequence length="288" mass="32479">MNKRKLGIVVDSTCGNTYGKNFFEDISVVPLTLIVGETSYIDGAIYNTTLLNFIENKQKVTTSQPNPELFIKAFKEQFDLGYKHVICLTLSSKLSGTHNSALLAKKTLNNPNITVIDTQNIGPGVYFFLQRINDWLTQNPDVCPQTITDKINEEKLKGFLLCTVNNLKILAYNGRISKFRFLIGNLLKIHPILKFQQGVLSIEKKVRNLKNCFNYCLKKILEHKTANNKLDIQVIYVDDDKDAKELLAQIKKLANPQIKATLYGAISPVVAAHIGYKGFGFYLNEITD</sequence>
<name>A0A859IAD3_9MOLU</name>
<dbReference type="Proteomes" id="UP000509122">
    <property type="component" value="Chromosome"/>
</dbReference>
<keyword evidence="1" id="KW-0446">Lipid-binding</keyword>
<evidence type="ECO:0000256" key="1">
    <source>
        <dbReference type="ARBA" id="ARBA00023121"/>
    </source>
</evidence>
<dbReference type="Gene3D" id="3.40.50.10170">
    <property type="match status" value="1"/>
</dbReference>
<dbReference type="GO" id="GO:0008289">
    <property type="term" value="F:lipid binding"/>
    <property type="evidence" value="ECO:0007669"/>
    <property type="project" value="UniProtKB-KW"/>
</dbReference>
<dbReference type="Gene3D" id="3.30.1180.10">
    <property type="match status" value="1"/>
</dbReference>
<dbReference type="InterPro" id="IPR043168">
    <property type="entry name" value="DegV_C"/>
</dbReference>
<gene>
    <name evidence="2" type="primary">degV</name>
    <name evidence="2" type="ORF">RP166_6570</name>
</gene>
<dbReference type="PANTHER" id="PTHR33434:SF2">
    <property type="entry name" value="FATTY ACID-BINDING PROTEIN TM_1468"/>
    <property type="match status" value="1"/>
</dbReference>
<reference evidence="2 3" key="1">
    <citation type="submission" date="2020-06" db="EMBL/GenBank/DDBJ databases">
        <title>Complete genome sequence of Candidatus Phytoplasma asteris RP166.</title>
        <authorList>
            <person name="Cho S.-T."/>
            <person name="Zwolinska A."/>
            <person name="Huang W."/>
            <person name="Wouters R."/>
            <person name="Hogenhout S.A."/>
            <person name="Kuo C.-H."/>
        </authorList>
    </citation>
    <scope>NUCLEOTIDE SEQUENCE [LARGE SCALE GENOMIC DNA]</scope>
    <source>
        <strain evidence="2">RP166</strain>
    </source>
</reference>
<dbReference type="NCBIfam" id="TIGR00762">
    <property type="entry name" value="DegV"/>
    <property type="match status" value="1"/>
</dbReference>
<evidence type="ECO:0000313" key="3">
    <source>
        <dbReference type="Proteomes" id="UP000509122"/>
    </source>
</evidence>
<evidence type="ECO:0000313" key="2">
    <source>
        <dbReference type="EMBL" id="QKX95613.1"/>
    </source>
</evidence>
<dbReference type="PROSITE" id="PS51482">
    <property type="entry name" value="DEGV"/>
    <property type="match status" value="1"/>
</dbReference>
<dbReference type="KEGG" id="rphy:RP166_6570"/>
<dbReference type="PANTHER" id="PTHR33434">
    <property type="entry name" value="DEGV DOMAIN-CONTAINING PROTEIN DR_1986-RELATED"/>
    <property type="match status" value="1"/>
</dbReference>
<accession>A0A859IAD3</accession>
<dbReference type="InterPro" id="IPR003797">
    <property type="entry name" value="DegV"/>
</dbReference>
<organism evidence="2 3">
    <name type="scientific">Rapeseed phyllody phytoplasma</name>
    <dbReference type="NCBI Taxonomy" id="2490543"/>
    <lineage>
        <taxon>Bacteria</taxon>
        <taxon>Bacillati</taxon>
        <taxon>Mycoplasmatota</taxon>
        <taxon>Mollicutes</taxon>
        <taxon>Acholeplasmatales</taxon>
        <taxon>Acholeplasmataceae</taxon>
        <taxon>Candidatus Phytoplasma</taxon>
        <taxon>16SrI (Aster yellows group)</taxon>
    </lineage>
</organism>
<dbReference type="SUPFAM" id="SSF82549">
    <property type="entry name" value="DAK1/DegV-like"/>
    <property type="match status" value="1"/>
</dbReference>